<dbReference type="RefSeq" id="WP_171216353.1">
    <property type="nucleotide sequence ID" value="NZ_JABEPP010000001.1"/>
</dbReference>
<protein>
    <recommendedName>
        <fullName evidence="2">VWFA domain-containing protein</fullName>
    </recommendedName>
</protein>
<feature type="domain" description="VWFA" evidence="2">
    <location>
        <begin position="139"/>
        <end position="392"/>
    </location>
</feature>
<comment type="caution">
    <text evidence="3">The sequence shown here is derived from an EMBL/GenBank/DDBJ whole genome shotgun (WGS) entry which is preliminary data.</text>
</comment>
<accession>A0A849I426</accession>
<name>A0A849I426_9HYPH</name>
<gene>
    <name evidence="3" type="ORF">HJG44_00185</name>
</gene>
<organism evidence="3 4">
    <name type="scientific">Enterovirga aerilata</name>
    <dbReference type="NCBI Taxonomy" id="2730920"/>
    <lineage>
        <taxon>Bacteria</taxon>
        <taxon>Pseudomonadati</taxon>
        <taxon>Pseudomonadota</taxon>
        <taxon>Alphaproteobacteria</taxon>
        <taxon>Hyphomicrobiales</taxon>
        <taxon>Methylobacteriaceae</taxon>
        <taxon>Enterovirga</taxon>
    </lineage>
</organism>
<keyword evidence="1" id="KW-0472">Membrane</keyword>
<keyword evidence="1" id="KW-1133">Transmembrane helix</keyword>
<dbReference type="EMBL" id="JABEPP010000001">
    <property type="protein sequence ID" value="NNM70817.1"/>
    <property type="molecule type" value="Genomic_DNA"/>
</dbReference>
<dbReference type="Proteomes" id="UP000564885">
    <property type="component" value="Unassembled WGS sequence"/>
</dbReference>
<dbReference type="AlphaFoldDB" id="A0A849I426"/>
<feature type="transmembrane region" description="Helical" evidence="1">
    <location>
        <begin position="12"/>
        <end position="35"/>
    </location>
</feature>
<sequence>MTAAVERFRQDVEGSVALMFAFAAMVLIGAVGMAMDYSRAASVQTNLQRAVDGAALLAAKNNEQLSGTPMSDAAATDYLRKTFATDKINDLSVKVTFLADRVRVDATAGVPTTLMNVLGIRTMSVAGRSEALYGDTKVEIVLVLDNTGSMNQANKLPTLKAAAHSFLTKMQASAGGPNAVRIGIVPFETDVNLGSLKTSWWVDPTQTGYWTTNPATSGCIWDRDQPNDVKDTAPSSGVASTLYGPDQTRTAACNLAPILPLTNDFAALHASIDGMNAVGTTNLTIGMVWGHHLLSPAEPVTNALPFGTKALTKYIILMTDGENTKMRGISGVAAMDARTRQACDAVKAAGIVVFTARIIDGNAGLLQDCASNPSMYYDVQDVSQLQPAFDSIYSTITGTRIAR</sequence>
<dbReference type="InterPro" id="IPR028087">
    <property type="entry name" value="Tad_N"/>
</dbReference>
<dbReference type="Pfam" id="PF13400">
    <property type="entry name" value="Tad"/>
    <property type="match status" value="1"/>
</dbReference>
<evidence type="ECO:0000256" key="1">
    <source>
        <dbReference type="SAM" id="Phobius"/>
    </source>
</evidence>
<keyword evidence="4" id="KW-1185">Reference proteome</keyword>
<proteinExistence type="predicted"/>
<evidence type="ECO:0000313" key="4">
    <source>
        <dbReference type="Proteomes" id="UP000564885"/>
    </source>
</evidence>
<reference evidence="3 4" key="1">
    <citation type="submission" date="2020-04" db="EMBL/GenBank/DDBJ databases">
        <title>Enterovirga sp. isolate from soil.</title>
        <authorList>
            <person name="Chea S."/>
            <person name="Kim D.-U."/>
        </authorList>
    </citation>
    <scope>NUCLEOTIDE SEQUENCE [LARGE SCALE GENOMIC DNA]</scope>
    <source>
        <strain evidence="3 4">DB1703</strain>
    </source>
</reference>
<keyword evidence="1" id="KW-0812">Transmembrane</keyword>
<dbReference type="InterPro" id="IPR002035">
    <property type="entry name" value="VWF_A"/>
</dbReference>
<dbReference type="PROSITE" id="PS50234">
    <property type="entry name" value="VWFA"/>
    <property type="match status" value="1"/>
</dbReference>
<dbReference type="SUPFAM" id="SSF53300">
    <property type="entry name" value="vWA-like"/>
    <property type="match status" value="1"/>
</dbReference>
<evidence type="ECO:0000259" key="2">
    <source>
        <dbReference type="PROSITE" id="PS50234"/>
    </source>
</evidence>
<dbReference type="Gene3D" id="3.40.50.410">
    <property type="entry name" value="von Willebrand factor, type A domain"/>
    <property type="match status" value="1"/>
</dbReference>
<dbReference type="InterPro" id="IPR036465">
    <property type="entry name" value="vWFA_dom_sf"/>
</dbReference>
<evidence type="ECO:0000313" key="3">
    <source>
        <dbReference type="EMBL" id="NNM70817.1"/>
    </source>
</evidence>